<evidence type="ECO:0000256" key="1">
    <source>
        <dbReference type="PROSITE-ProRule" id="PRU00175"/>
    </source>
</evidence>
<feature type="domain" description="RING-type" evidence="3">
    <location>
        <begin position="151"/>
        <end position="203"/>
    </location>
</feature>
<accession>A0A5B8RK11</accession>
<evidence type="ECO:0000256" key="2">
    <source>
        <dbReference type="SAM" id="MobiDB-lite"/>
    </source>
</evidence>
<feature type="compositionally biased region" description="Acidic residues" evidence="2">
    <location>
        <begin position="77"/>
        <end position="88"/>
    </location>
</feature>
<keyword evidence="1" id="KW-0863">Zinc-finger</keyword>
<proteinExistence type="predicted"/>
<dbReference type="Gene3D" id="3.30.40.10">
    <property type="entry name" value="Zinc/RING finger domain, C3HC4 (zinc finger)"/>
    <property type="match status" value="1"/>
</dbReference>
<sequence length="215" mass="25136">MDAIFYDDNPLPGETGDEKYLEDFQEEDFQEEVDNEDKVDNEDNEEDEINEYPSDLDNEYPDSDYYDERSDPHWSDDDSDRDLDDDDDFYDEYEENYYEEVQVTKKQNLKQNLEVEIIDITPEIEILNKNDKEKFNQVEDKLITLSKNLTCIICLTNQVQILTIPCGHLIMCNPCSLNLVCPSVSLRETSGANSNDEKCPKCRTPIYNKIIARLP</sequence>
<protein>
    <submittedName>
        <fullName evidence="4">Putative zinc finger protein</fullName>
    </submittedName>
</protein>
<keyword evidence="1" id="KW-0479">Metal-binding</keyword>
<feature type="compositionally biased region" description="Basic and acidic residues" evidence="2">
    <location>
        <begin position="66"/>
        <end position="76"/>
    </location>
</feature>
<dbReference type="GO" id="GO:0008270">
    <property type="term" value="F:zinc ion binding"/>
    <property type="evidence" value="ECO:0007669"/>
    <property type="project" value="UniProtKB-KW"/>
</dbReference>
<organism evidence="4">
    <name type="scientific">Iridovirus Liz-CrIV</name>
    <dbReference type="NCBI Taxonomy" id="2594309"/>
    <lineage>
        <taxon>Viruses</taxon>
        <taxon>Varidnaviria</taxon>
        <taxon>Bamfordvirae</taxon>
        <taxon>Nucleocytoviricota</taxon>
        <taxon>Megaviricetes</taxon>
        <taxon>Pimascovirales</taxon>
        <taxon>Pimascovirales incertae sedis</taxon>
        <taxon>Iridoviridae</taxon>
    </lineage>
</organism>
<name>A0A5B8RK11_9VIRU</name>
<evidence type="ECO:0000313" key="4">
    <source>
        <dbReference type="EMBL" id="QEA08343.1"/>
    </source>
</evidence>
<dbReference type="SMART" id="SM00184">
    <property type="entry name" value="RING"/>
    <property type="match status" value="1"/>
</dbReference>
<dbReference type="InterPro" id="IPR001841">
    <property type="entry name" value="Znf_RING"/>
</dbReference>
<feature type="compositionally biased region" description="Acidic residues" evidence="2">
    <location>
        <begin position="23"/>
        <end position="65"/>
    </location>
</feature>
<dbReference type="PROSITE" id="PS50089">
    <property type="entry name" value="ZF_RING_2"/>
    <property type="match status" value="1"/>
</dbReference>
<dbReference type="SUPFAM" id="SSF57850">
    <property type="entry name" value="RING/U-box"/>
    <property type="match status" value="1"/>
</dbReference>
<dbReference type="Pfam" id="PF13920">
    <property type="entry name" value="zf-C3HC4_3"/>
    <property type="match status" value="1"/>
</dbReference>
<feature type="region of interest" description="Disordered" evidence="2">
    <location>
        <begin position="1"/>
        <end position="88"/>
    </location>
</feature>
<evidence type="ECO:0000259" key="3">
    <source>
        <dbReference type="PROSITE" id="PS50089"/>
    </source>
</evidence>
<keyword evidence="1" id="KW-0862">Zinc</keyword>
<dbReference type="EMBL" id="MN081869">
    <property type="protein sequence ID" value="QEA08343.1"/>
    <property type="molecule type" value="Genomic_DNA"/>
</dbReference>
<dbReference type="InterPro" id="IPR013083">
    <property type="entry name" value="Znf_RING/FYVE/PHD"/>
</dbReference>
<reference evidence="4" key="1">
    <citation type="journal article" date="2019" name="Viruses">
        <title>Detection and Characterization of Invertebrate Iridoviruses Found in Reptiles and Prey Insects in Europe over the Past Two Decades.</title>
        <authorList>
            <person name="Papp T."/>
            <person name="Marschang R.E."/>
        </authorList>
    </citation>
    <scope>NUCLEOTIDE SEQUENCE</scope>
    <source>
        <strain evidence="4">Liz-CrIV</strain>
    </source>
</reference>